<dbReference type="InterPro" id="IPR042183">
    <property type="entry name" value="MmgE/PrpD_sf_1"/>
</dbReference>
<organism evidence="3 4">
    <name type="scientific">Achromobacter veterisilvae</name>
    <dbReference type="NCBI Taxonomy" id="2069367"/>
    <lineage>
        <taxon>Bacteria</taxon>
        <taxon>Pseudomonadati</taxon>
        <taxon>Pseudomonadota</taxon>
        <taxon>Betaproteobacteria</taxon>
        <taxon>Burkholderiales</taxon>
        <taxon>Alcaligenaceae</taxon>
        <taxon>Achromobacter</taxon>
    </lineage>
</organism>
<dbReference type="Gene3D" id="1.10.4100.10">
    <property type="entry name" value="2-methylcitrate dehydratase PrpD"/>
    <property type="match status" value="1"/>
</dbReference>
<gene>
    <name evidence="3" type="ORF">AVE30378_02600</name>
</gene>
<dbReference type="SUPFAM" id="SSF103378">
    <property type="entry name" value="2-methylcitrate dehydratase PrpD"/>
    <property type="match status" value="1"/>
</dbReference>
<evidence type="ECO:0000259" key="2">
    <source>
        <dbReference type="Pfam" id="PF03972"/>
    </source>
</evidence>
<comment type="similarity">
    <text evidence="1">Belongs to the PrpD family.</text>
</comment>
<sequence length="458" mass="48693">MTDIRETDRDTPSYTEILGARIAGLEYDDIPPAVREKLQTCLLYGLVMAVTASGIDTLERAALTANDSPGDASTLVSGHLRSAADAAYVNALRMCSRGQNDTYSDLYAHPGCIAIPVALALAQQQRTDGKLVLAALAAAYETLHAVAAGYAASILKRGLRATSAFGVFASTAAAARMMSLDAAQTAHALGLATQHSAGTMQCWAEGSPEWRIQVANAARAGISCAALARGGYTSARHALEGESGFYRAFAGMSPLPPPPALPAPWVWRTQEVVFKPLPGCLINQAPLFLLLSMQREHGFTPGNVAAVTVALSERNAAYPGIARRGPFDTPTGAIMSGPFMLAAGLCNGTLRTRDFDALYGPGDIHDFSERITITGDPAIPDWGAALSVTLRAGPTLSASLTELSRFAFSWEETDRQLSGLIPEWPWRDGEMRYTRLKSAIRNLHQAETVSALLETCSP</sequence>
<feature type="domain" description="MmgE/PrpD N-terminal" evidence="2">
    <location>
        <begin position="20"/>
        <end position="252"/>
    </location>
</feature>
<evidence type="ECO:0000313" key="3">
    <source>
        <dbReference type="EMBL" id="SSW67563.1"/>
    </source>
</evidence>
<dbReference type="Gene3D" id="3.30.1330.120">
    <property type="entry name" value="2-methylcitrate dehydratase PrpD"/>
    <property type="match status" value="1"/>
</dbReference>
<dbReference type="PANTHER" id="PTHR16943:SF8">
    <property type="entry name" value="2-METHYLCITRATE DEHYDRATASE"/>
    <property type="match status" value="1"/>
</dbReference>
<dbReference type="RefSeq" id="WP_129241310.1">
    <property type="nucleotide sequence ID" value="NZ_UFQC01000012.1"/>
</dbReference>
<dbReference type="InterPro" id="IPR036148">
    <property type="entry name" value="MmgE/PrpD_sf"/>
</dbReference>
<proteinExistence type="inferred from homology"/>
<dbReference type="EMBL" id="UFQC01000012">
    <property type="protein sequence ID" value="SSW67563.1"/>
    <property type="molecule type" value="Genomic_DNA"/>
</dbReference>
<evidence type="ECO:0000256" key="1">
    <source>
        <dbReference type="ARBA" id="ARBA00006174"/>
    </source>
</evidence>
<dbReference type="InterPro" id="IPR042188">
    <property type="entry name" value="MmgE/PrpD_sf_2"/>
</dbReference>
<dbReference type="OrthoDB" id="8950577at2"/>
<dbReference type="InterPro" id="IPR045336">
    <property type="entry name" value="MmgE_PrpD_N"/>
</dbReference>
<name>A0A446CIH1_9BURK</name>
<evidence type="ECO:0000313" key="4">
    <source>
        <dbReference type="Proteomes" id="UP000289465"/>
    </source>
</evidence>
<dbReference type="InterPro" id="IPR005656">
    <property type="entry name" value="MmgE_PrpD"/>
</dbReference>
<protein>
    <recommendedName>
        <fullName evidence="2">MmgE/PrpD N-terminal domain-containing protein</fullName>
    </recommendedName>
</protein>
<dbReference type="AlphaFoldDB" id="A0A446CIH1"/>
<dbReference type="Pfam" id="PF03972">
    <property type="entry name" value="MmgE_PrpD_N"/>
    <property type="match status" value="1"/>
</dbReference>
<reference evidence="3 4" key="1">
    <citation type="submission" date="2018-07" db="EMBL/GenBank/DDBJ databases">
        <authorList>
            <person name="Peeters C."/>
        </authorList>
    </citation>
    <scope>NUCLEOTIDE SEQUENCE [LARGE SCALE GENOMIC DNA]</scope>
    <source>
        <strain evidence="3 4">LMG 30378</strain>
    </source>
</reference>
<dbReference type="PANTHER" id="PTHR16943">
    <property type="entry name" value="2-METHYLCITRATE DEHYDRATASE-RELATED"/>
    <property type="match status" value="1"/>
</dbReference>
<dbReference type="GO" id="GO:0016829">
    <property type="term" value="F:lyase activity"/>
    <property type="evidence" value="ECO:0007669"/>
    <property type="project" value="InterPro"/>
</dbReference>
<dbReference type="Proteomes" id="UP000289465">
    <property type="component" value="Unassembled WGS sequence"/>
</dbReference>
<accession>A0A446CIH1</accession>